<sequence length="216" mass="25432">MKKKEKNLNPGNYGGTYKVIGGNLCFDFVNTISWRDTDLPHEWLDSLDNLLIWTQLVKVFDEDQVKKLKTEILNMPNGEEKYLTDLIELRELLNRIFVAIIDAKSPSEKDLKIFNQHVSNAYTKNMIVENKLKFHLEISEKVDLSQRLTDKIVLSAVEVLTQVKLKRIKKCFSCHWLYEDVSRNNSRRWCVMEDCGNRYKVNQFNKRRKSENKGSE</sequence>
<dbReference type="InterPro" id="IPR023286">
    <property type="entry name" value="ABATE_dom_sf"/>
</dbReference>
<dbReference type="PANTHER" id="PTHR35525:SF3">
    <property type="entry name" value="BLL6575 PROTEIN"/>
    <property type="match status" value="1"/>
</dbReference>
<feature type="domain" description="Zinc finger CGNR" evidence="1">
    <location>
        <begin position="167"/>
        <end position="208"/>
    </location>
</feature>
<protein>
    <submittedName>
        <fullName evidence="2">CGNR zinc finger domain-containing protein</fullName>
    </submittedName>
</protein>
<dbReference type="Pfam" id="PF11706">
    <property type="entry name" value="zf-CGNR"/>
    <property type="match status" value="1"/>
</dbReference>
<dbReference type="RefSeq" id="WP_187963845.1">
    <property type="nucleotide sequence ID" value="NZ_JACVDC010000002.1"/>
</dbReference>
<dbReference type="PANTHER" id="PTHR35525">
    <property type="entry name" value="BLL6575 PROTEIN"/>
    <property type="match status" value="1"/>
</dbReference>
<evidence type="ECO:0000313" key="3">
    <source>
        <dbReference type="Proteomes" id="UP000653730"/>
    </source>
</evidence>
<dbReference type="Pfam" id="PF07336">
    <property type="entry name" value="ABATE"/>
    <property type="match status" value="1"/>
</dbReference>
<dbReference type="InterPro" id="IPR010852">
    <property type="entry name" value="ABATE"/>
</dbReference>
<gene>
    <name evidence="2" type="ORF">IBL28_01815</name>
</gene>
<dbReference type="Proteomes" id="UP000653730">
    <property type="component" value="Unassembled WGS sequence"/>
</dbReference>
<organism evidence="2 3">
    <name type="scientific">Sinomicrobium weinanense</name>
    <dbReference type="NCBI Taxonomy" id="2842200"/>
    <lineage>
        <taxon>Bacteria</taxon>
        <taxon>Pseudomonadati</taxon>
        <taxon>Bacteroidota</taxon>
        <taxon>Flavobacteriia</taxon>
        <taxon>Flavobacteriales</taxon>
        <taxon>Flavobacteriaceae</taxon>
        <taxon>Sinomicrobium</taxon>
    </lineage>
</organism>
<dbReference type="AlphaFoldDB" id="A0A926JNZ2"/>
<dbReference type="SUPFAM" id="SSF160904">
    <property type="entry name" value="Jann2411-like"/>
    <property type="match status" value="1"/>
</dbReference>
<comment type="caution">
    <text evidence="2">The sequence shown here is derived from an EMBL/GenBank/DDBJ whole genome shotgun (WGS) entry which is preliminary data.</text>
</comment>
<name>A0A926JNZ2_9FLAO</name>
<accession>A0A926JNZ2</accession>
<dbReference type="EMBL" id="JACVDC010000002">
    <property type="protein sequence ID" value="MBC9794689.1"/>
    <property type="molecule type" value="Genomic_DNA"/>
</dbReference>
<proteinExistence type="predicted"/>
<reference evidence="2 3" key="1">
    <citation type="submission" date="2020-09" db="EMBL/GenBank/DDBJ databases">
        <title>Sinomicrobium weinanense sp. nov., a halophilic bacteria isolated from saline-alkali soil.</title>
        <authorList>
            <person name="Wu P."/>
            <person name="Ren H."/>
            <person name="Mei Y."/>
            <person name="Liang Y."/>
            <person name="Chen Z."/>
        </authorList>
    </citation>
    <scope>NUCLEOTIDE SEQUENCE [LARGE SCALE GENOMIC DNA]</scope>
    <source>
        <strain evidence="2 3">FJxs</strain>
    </source>
</reference>
<dbReference type="Gene3D" id="1.10.3300.10">
    <property type="entry name" value="Jann2411-like domain"/>
    <property type="match status" value="1"/>
</dbReference>
<evidence type="ECO:0000259" key="1">
    <source>
        <dbReference type="Pfam" id="PF11706"/>
    </source>
</evidence>
<dbReference type="InterPro" id="IPR021005">
    <property type="entry name" value="Znf_CGNR"/>
</dbReference>
<evidence type="ECO:0000313" key="2">
    <source>
        <dbReference type="EMBL" id="MBC9794689.1"/>
    </source>
</evidence>
<keyword evidence="3" id="KW-1185">Reference proteome</keyword>